<evidence type="ECO:0000256" key="4">
    <source>
        <dbReference type="ARBA" id="ARBA00022980"/>
    </source>
</evidence>
<dbReference type="HAMAP" id="MF_01331_B">
    <property type="entry name" value="Ribosomal_uL22_B"/>
    <property type="match status" value="1"/>
</dbReference>
<keyword evidence="4" id="KW-0689">Ribosomal protein</keyword>
<keyword evidence="2" id="KW-0699">rRNA-binding</keyword>
<dbReference type="GO" id="GO:0019843">
    <property type="term" value="F:rRNA binding"/>
    <property type="evidence" value="ECO:0007669"/>
    <property type="project" value="UniProtKB-KW"/>
</dbReference>
<dbReference type="InterPro" id="IPR047867">
    <property type="entry name" value="Ribosomal_uL22_bac/org-type"/>
</dbReference>
<dbReference type="GO" id="GO:0006412">
    <property type="term" value="P:translation"/>
    <property type="evidence" value="ECO:0007669"/>
    <property type="project" value="InterPro"/>
</dbReference>
<dbReference type="InterPro" id="IPR036394">
    <property type="entry name" value="Ribosomal_uL22_sf"/>
</dbReference>
<dbReference type="InterPro" id="IPR005727">
    <property type="entry name" value="Ribosomal_uL22_bac/chlpt-type"/>
</dbReference>
<gene>
    <name evidence="6" type="ORF">METZ01_LOCUS20564</name>
</gene>
<reference evidence="6" key="1">
    <citation type="submission" date="2018-05" db="EMBL/GenBank/DDBJ databases">
        <authorList>
            <person name="Lanie J.A."/>
            <person name="Ng W.-L."/>
            <person name="Kazmierczak K.M."/>
            <person name="Andrzejewski T.M."/>
            <person name="Davidsen T.M."/>
            <person name="Wayne K.J."/>
            <person name="Tettelin H."/>
            <person name="Glass J.I."/>
            <person name="Rusch D."/>
            <person name="Podicherti R."/>
            <person name="Tsui H.-C.T."/>
            <person name="Winkler M.E."/>
        </authorList>
    </citation>
    <scope>NUCLEOTIDE SEQUENCE</scope>
</reference>
<accession>A0A381PL75</accession>
<dbReference type="GO" id="GO:0022625">
    <property type="term" value="C:cytosolic large ribosomal subunit"/>
    <property type="evidence" value="ECO:0007669"/>
    <property type="project" value="TreeGrafter"/>
</dbReference>
<evidence type="ECO:0000256" key="1">
    <source>
        <dbReference type="ARBA" id="ARBA00009451"/>
    </source>
</evidence>
<dbReference type="PANTHER" id="PTHR13501">
    <property type="entry name" value="CHLOROPLAST 50S RIBOSOMAL PROTEIN L22-RELATED"/>
    <property type="match status" value="1"/>
</dbReference>
<dbReference type="InterPro" id="IPR001063">
    <property type="entry name" value="Ribosomal_uL22"/>
</dbReference>
<evidence type="ECO:0000256" key="2">
    <source>
        <dbReference type="ARBA" id="ARBA00022730"/>
    </source>
</evidence>
<comment type="similarity">
    <text evidence="1">Belongs to the universal ribosomal protein uL22 family.</text>
</comment>
<dbReference type="EMBL" id="UINC01001018">
    <property type="protein sequence ID" value="SUZ67710.1"/>
    <property type="molecule type" value="Genomic_DNA"/>
</dbReference>
<name>A0A381PL75_9ZZZZ</name>
<dbReference type="Gene3D" id="3.90.470.10">
    <property type="entry name" value="Ribosomal protein L22/L17"/>
    <property type="match status" value="1"/>
</dbReference>
<protein>
    <recommendedName>
        <fullName evidence="7">50S ribosomal protein L22</fullName>
    </recommendedName>
</protein>
<dbReference type="SUPFAM" id="SSF54843">
    <property type="entry name" value="Ribosomal protein L22"/>
    <property type="match status" value="1"/>
</dbReference>
<dbReference type="Pfam" id="PF00237">
    <property type="entry name" value="Ribosomal_L22"/>
    <property type="match status" value="1"/>
</dbReference>
<evidence type="ECO:0000313" key="6">
    <source>
        <dbReference type="EMBL" id="SUZ67710.1"/>
    </source>
</evidence>
<dbReference type="AlphaFoldDB" id="A0A381PL75"/>
<sequence>MQAVAKSRFVRQSAKKVRKTLDQIRGRDVEAALNLLHFSPQKASGVIEKTIHSAVSNFLQSEETANTDAEDLFVKEAFVDEGPTMRRFRPASMGRASRIRRRSSHLTVVVAEKD</sequence>
<dbReference type="NCBIfam" id="TIGR01044">
    <property type="entry name" value="rplV_bact"/>
    <property type="match status" value="1"/>
</dbReference>
<evidence type="ECO:0000256" key="3">
    <source>
        <dbReference type="ARBA" id="ARBA00022884"/>
    </source>
</evidence>
<proteinExistence type="inferred from homology"/>
<dbReference type="PANTHER" id="PTHR13501:SF8">
    <property type="entry name" value="LARGE RIBOSOMAL SUBUNIT PROTEIN UL22M"/>
    <property type="match status" value="1"/>
</dbReference>
<dbReference type="GO" id="GO:0003735">
    <property type="term" value="F:structural constituent of ribosome"/>
    <property type="evidence" value="ECO:0007669"/>
    <property type="project" value="InterPro"/>
</dbReference>
<keyword evidence="5" id="KW-0687">Ribonucleoprotein</keyword>
<evidence type="ECO:0000256" key="5">
    <source>
        <dbReference type="ARBA" id="ARBA00023274"/>
    </source>
</evidence>
<keyword evidence="3" id="KW-0694">RNA-binding</keyword>
<dbReference type="CDD" id="cd00336">
    <property type="entry name" value="Ribosomal_L22"/>
    <property type="match status" value="1"/>
</dbReference>
<evidence type="ECO:0008006" key="7">
    <source>
        <dbReference type="Google" id="ProtNLM"/>
    </source>
</evidence>
<organism evidence="6">
    <name type="scientific">marine metagenome</name>
    <dbReference type="NCBI Taxonomy" id="408172"/>
    <lineage>
        <taxon>unclassified sequences</taxon>
        <taxon>metagenomes</taxon>
        <taxon>ecological metagenomes</taxon>
    </lineage>
</organism>